<dbReference type="Gene3D" id="3.30.479.30">
    <property type="entry name" value="Band 7 domain"/>
    <property type="match status" value="1"/>
</dbReference>
<evidence type="ECO:0000256" key="1">
    <source>
        <dbReference type="ARBA" id="ARBA00004308"/>
    </source>
</evidence>
<dbReference type="InterPro" id="IPR027705">
    <property type="entry name" value="Flotillin_fam"/>
</dbReference>
<sequence length="682" mass="75748">MSFIFEATRIIIGVVALLVLGLLAVIVKCYRKVEQGTAIIRTGVGGTRVSFEGILVFPVIHRMELMEISVKRIEIDRAGVDGLICKDNLRADLKVAFFVRVNKTPEDVLNVAQCLGCKRASDPVALVEFFDAKFSEALKTVGKKFDFVELYSNRDTFKEEIIKVIGTDLNGYVLDDAAIDYLEQTRLELLNPNNILDAEGIKKITELTARQAILANDIARDKEKVIKKQDVEAREAILELEKQQEEAEQKQQREIAEITAREQAEAMKVQEEERMKSEKARIQTDEELAVANENKDRQIIVAAKNKERTDLVESERIIKDRDLEATERERIVTLAQIERDKAVEIEKKNIQEVIRERVMVERNVVEEEEHIKDTQEFAAADRSKQVALTKAAEEAEQNLLIETKAAEARKEAMRHEAEQMVIKAEAERAASEKSADARKILADAQAEEEAVLGIGEARALDAKAAATEKFGIAEANVIQKKAEAEAAAIQKQGEAEAVVIGSKASAEAKGIDEKAAAMKKFDSVGKEHEEFKLELNKDLEIELAHVNVQKDIAREQAAVIAEALKSARIDIVGGDNTFFDKIVDSVTKGKSFDRMIDNSTALTGIKETLFNGDSGNFTEQLHRFTSQFGMDSEDLKNISVATALTQMIVQADEGTKGILEKFLSSAKKAGIADQMASKFLGK</sequence>
<gene>
    <name evidence="3" type="primary">yqiK</name>
    <name evidence="3" type="ORF">PDESU_00165</name>
</gene>
<feature type="coiled-coil region" evidence="2">
    <location>
        <begin position="226"/>
        <end position="281"/>
    </location>
</feature>
<dbReference type="Proteomes" id="UP000366872">
    <property type="component" value="Unassembled WGS sequence"/>
</dbReference>
<dbReference type="InterPro" id="IPR036013">
    <property type="entry name" value="Band_7/SPFH_dom_sf"/>
</dbReference>
<dbReference type="AlphaFoldDB" id="A0A6C2TVF3"/>
<dbReference type="EMBL" id="CAAHFG010000001">
    <property type="protein sequence ID" value="VGO11620.1"/>
    <property type="molecule type" value="Genomic_DNA"/>
</dbReference>
<dbReference type="PANTHER" id="PTHR13806:SF31">
    <property type="entry name" value="FLOTILLIN-LIKE PROTEIN 1-RELATED"/>
    <property type="match status" value="1"/>
</dbReference>
<dbReference type="GO" id="GO:0005886">
    <property type="term" value="C:plasma membrane"/>
    <property type="evidence" value="ECO:0007669"/>
    <property type="project" value="TreeGrafter"/>
</dbReference>
<dbReference type="PANTHER" id="PTHR13806">
    <property type="entry name" value="FLOTILLIN-RELATED"/>
    <property type="match status" value="1"/>
</dbReference>
<organism evidence="3 4">
    <name type="scientific">Pontiella desulfatans</name>
    <dbReference type="NCBI Taxonomy" id="2750659"/>
    <lineage>
        <taxon>Bacteria</taxon>
        <taxon>Pseudomonadati</taxon>
        <taxon>Kiritimatiellota</taxon>
        <taxon>Kiritimatiellia</taxon>
        <taxon>Kiritimatiellales</taxon>
        <taxon>Pontiellaceae</taxon>
        <taxon>Pontiella</taxon>
    </lineage>
</organism>
<protein>
    <submittedName>
        <fullName evidence="3">Inner membrane protein YqiK</fullName>
    </submittedName>
</protein>
<dbReference type="RefSeq" id="WP_222846996.1">
    <property type="nucleotide sequence ID" value="NZ_CAAHFG010000001.1"/>
</dbReference>
<evidence type="ECO:0000313" key="4">
    <source>
        <dbReference type="Proteomes" id="UP000366872"/>
    </source>
</evidence>
<evidence type="ECO:0000313" key="3">
    <source>
        <dbReference type="EMBL" id="VGO11620.1"/>
    </source>
</evidence>
<accession>A0A6C2TVF3</accession>
<dbReference type="GO" id="GO:0012505">
    <property type="term" value="C:endomembrane system"/>
    <property type="evidence" value="ECO:0007669"/>
    <property type="project" value="UniProtKB-SubCell"/>
</dbReference>
<evidence type="ECO:0000256" key="2">
    <source>
        <dbReference type="SAM" id="Coils"/>
    </source>
</evidence>
<name>A0A6C2TVF3_PONDE</name>
<reference evidence="3 4" key="1">
    <citation type="submission" date="2019-04" db="EMBL/GenBank/DDBJ databases">
        <authorList>
            <person name="Van Vliet M D."/>
        </authorList>
    </citation>
    <scope>NUCLEOTIDE SEQUENCE [LARGE SCALE GENOMIC DNA]</scope>
    <source>
        <strain evidence="3 4">F1</strain>
    </source>
</reference>
<dbReference type="SUPFAM" id="SSF117892">
    <property type="entry name" value="Band 7/SPFH domain"/>
    <property type="match status" value="1"/>
</dbReference>
<comment type="subcellular location">
    <subcellularLocation>
        <location evidence="1">Endomembrane system</location>
    </subcellularLocation>
</comment>
<keyword evidence="4" id="KW-1185">Reference proteome</keyword>
<proteinExistence type="predicted"/>
<keyword evidence="2" id="KW-0175">Coiled coil</keyword>